<dbReference type="EMBL" id="AP035788">
    <property type="protein sequence ID" value="BFO77791.1"/>
    <property type="molecule type" value="Genomic_DNA"/>
</dbReference>
<accession>A0AB33J6G8</accession>
<organism evidence="1">
    <name type="scientific">Prevotella sp. GTC17260</name>
    <dbReference type="NCBI Taxonomy" id="3236796"/>
    <lineage>
        <taxon>Bacteria</taxon>
        <taxon>Pseudomonadati</taxon>
        <taxon>Bacteroidota</taxon>
        <taxon>Bacteroidia</taxon>
        <taxon>Bacteroidales</taxon>
        <taxon>Prevotellaceae</taxon>
        <taxon>Prevotella</taxon>
    </lineage>
</organism>
<reference evidence="1" key="1">
    <citation type="submission" date="2024-07" db="EMBL/GenBank/DDBJ databases">
        <title>Complete genome sequence of Prevotella sp. YM-2024 GTC17260.</title>
        <authorList>
            <person name="Hayashi M."/>
            <person name="Muto Y."/>
            <person name="Tanaka K."/>
            <person name="Niwa H."/>
        </authorList>
    </citation>
    <scope>NUCLEOTIDE SEQUENCE</scope>
    <source>
        <strain evidence="1">GTC17260</strain>
    </source>
</reference>
<dbReference type="AlphaFoldDB" id="A0AB33J6G8"/>
<sequence>MTKKLYQTIRIEVLAIHSESLLTSVSDLKGEIGQFGDADLDKDEEP</sequence>
<gene>
    <name evidence="1" type="ORF">GTC17260_04260</name>
</gene>
<proteinExistence type="predicted"/>
<protein>
    <submittedName>
        <fullName evidence="1">Uncharacterized protein</fullName>
    </submittedName>
</protein>
<evidence type="ECO:0000313" key="1">
    <source>
        <dbReference type="EMBL" id="BFO77791.1"/>
    </source>
</evidence>
<name>A0AB33J6G8_9BACT</name>